<reference evidence="2" key="1">
    <citation type="submission" date="2020-11" db="EMBL/GenBank/DDBJ databases">
        <authorList>
            <consortium name="DOE Joint Genome Institute"/>
            <person name="Ahrendt S."/>
            <person name="Riley R."/>
            <person name="Andreopoulos W."/>
            <person name="Labutti K."/>
            <person name="Pangilinan J."/>
            <person name="Ruiz-Duenas F.J."/>
            <person name="Barrasa J.M."/>
            <person name="Sanchez-Garcia M."/>
            <person name="Camarero S."/>
            <person name="Miyauchi S."/>
            <person name="Serrano A."/>
            <person name="Linde D."/>
            <person name="Babiker R."/>
            <person name="Drula E."/>
            <person name="Ayuso-Fernandez I."/>
            <person name="Pacheco R."/>
            <person name="Padilla G."/>
            <person name="Ferreira P."/>
            <person name="Barriuso J."/>
            <person name="Kellner H."/>
            <person name="Castanera R."/>
            <person name="Alfaro M."/>
            <person name="Ramirez L."/>
            <person name="Pisabarro A.G."/>
            <person name="Kuo A."/>
            <person name="Tritt A."/>
            <person name="Lipzen A."/>
            <person name="He G."/>
            <person name="Yan M."/>
            <person name="Ng V."/>
            <person name="Cullen D."/>
            <person name="Martin F."/>
            <person name="Rosso M.-N."/>
            <person name="Henrissat B."/>
            <person name="Hibbett D."/>
            <person name="Martinez A.T."/>
            <person name="Grigoriev I.V."/>
        </authorList>
    </citation>
    <scope>NUCLEOTIDE SEQUENCE</scope>
    <source>
        <strain evidence="2">CBS 506.95</strain>
    </source>
</reference>
<sequence length="371" mass="42346">MPFFSKLALSDLSSSSQSCSQPVLDNPESEWKDLYIWLFSCGYRLCSQYQPSCSESVEQTAKVSERSSTRPGPKKPYAHPDATHIISNTQAVLQRVEISEVEVALYLQGFDDPFNPILPVLEILEHPTDSSIRILVQPLFRPVFEPGFETIGEVLDFIYQAFKGLQYLRERNIDLGQLGLFCSDPIVMVPSPSMYPDSYNFMSPRYSPSLTQRARPAGPRTIFQPKYYWRLSNISRCADPKDPKTKDLFAGDVGALGRLIENEFMVWWRGGYCENMRHLIGTSIYPLHSLRLLSSYPEHPNPYLDADLCGISLCDEFDRHSVGNPHLNPLSDIYSPTHPEYERSPLSRLMRNMLLSVYLERPTIFEATRAL</sequence>
<dbReference type="AlphaFoldDB" id="A0A9P6E5H4"/>
<proteinExistence type="predicted"/>
<evidence type="ECO:0000313" key="2">
    <source>
        <dbReference type="EMBL" id="KAF9522870.1"/>
    </source>
</evidence>
<comment type="caution">
    <text evidence="2">The sequence shown here is derived from an EMBL/GenBank/DDBJ whole genome shotgun (WGS) entry which is preliminary data.</text>
</comment>
<protein>
    <submittedName>
        <fullName evidence="2">Uncharacterized protein</fullName>
    </submittedName>
</protein>
<feature type="region of interest" description="Disordered" evidence="1">
    <location>
        <begin position="61"/>
        <end position="80"/>
    </location>
</feature>
<dbReference type="OrthoDB" id="5987198at2759"/>
<keyword evidence="3" id="KW-1185">Reference proteome</keyword>
<organism evidence="2 3">
    <name type="scientific">Crepidotus variabilis</name>
    <dbReference type="NCBI Taxonomy" id="179855"/>
    <lineage>
        <taxon>Eukaryota</taxon>
        <taxon>Fungi</taxon>
        <taxon>Dikarya</taxon>
        <taxon>Basidiomycota</taxon>
        <taxon>Agaricomycotina</taxon>
        <taxon>Agaricomycetes</taxon>
        <taxon>Agaricomycetidae</taxon>
        <taxon>Agaricales</taxon>
        <taxon>Agaricineae</taxon>
        <taxon>Crepidotaceae</taxon>
        <taxon>Crepidotus</taxon>
    </lineage>
</organism>
<gene>
    <name evidence="2" type="ORF">CPB83DRAFT_899255</name>
</gene>
<evidence type="ECO:0000256" key="1">
    <source>
        <dbReference type="SAM" id="MobiDB-lite"/>
    </source>
</evidence>
<dbReference type="Proteomes" id="UP000807306">
    <property type="component" value="Unassembled WGS sequence"/>
</dbReference>
<evidence type="ECO:0000313" key="3">
    <source>
        <dbReference type="Proteomes" id="UP000807306"/>
    </source>
</evidence>
<accession>A0A9P6E5H4</accession>
<name>A0A9P6E5H4_9AGAR</name>
<dbReference type="EMBL" id="MU157931">
    <property type="protein sequence ID" value="KAF9522870.1"/>
    <property type="molecule type" value="Genomic_DNA"/>
</dbReference>